<organism evidence="1">
    <name type="scientific">Klosneuvirus KNV1</name>
    <dbReference type="NCBI Taxonomy" id="1977640"/>
    <lineage>
        <taxon>Viruses</taxon>
        <taxon>Varidnaviria</taxon>
        <taxon>Bamfordvirae</taxon>
        <taxon>Nucleocytoviricota</taxon>
        <taxon>Megaviricetes</taxon>
        <taxon>Imitervirales</taxon>
        <taxon>Mimiviridae</taxon>
        <taxon>Klosneuvirinae</taxon>
        <taxon>Klosneuvirus</taxon>
    </lineage>
</organism>
<accession>A0A1V0SJT8</accession>
<name>A0A1V0SJT8_9VIRU</name>
<evidence type="ECO:0000313" key="1">
    <source>
        <dbReference type="EMBL" id="ARF11904.1"/>
    </source>
</evidence>
<gene>
    <name evidence="1" type="ORF">Klosneuvirus_3_39</name>
</gene>
<proteinExistence type="predicted"/>
<sequence length="274" mass="31503">MATLRTIDIEGKCVKLAQHDIMTLNTSTMFNGQKLLHPFVTKTITKEITKQGKGNKQIIQTVTDMVYTPEITPDALYDLQHAVRFDMKHDGSCGFLLWDVDKKEFIPYARYDVKKQNSTFPDVPKDGIPCESMPTDPDATHWPHFVPCSSKPKDYKWYLHAFEQAKKSGKLDHLSNSFTVEYMGKKFNYKPCDGVEQDAVIVPHGLVTLDIPVELRTYDGFKKIMEAFPFMEGIIIRGKEKLWKVRRELFSNEDIKLKWPSGSTEKISELVMFA</sequence>
<protein>
    <submittedName>
        <fullName evidence="1">Uncharacterized protein</fullName>
    </submittedName>
</protein>
<dbReference type="EMBL" id="KY684110">
    <property type="protein sequence ID" value="ARF11904.1"/>
    <property type="molecule type" value="Genomic_DNA"/>
</dbReference>
<reference evidence="1" key="1">
    <citation type="journal article" date="2017" name="Science">
        <title>Giant viruses with an expanded complement of translation system components.</title>
        <authorList>
            <person name="Schulz F."/>
            <person name="Yutin N."/>
            <person name="Ivanova N.N."/>
            <person name="Ortega D.R."/>
            <person name="Lee T.K."/>
            <person name="Vierheilig J."/>
            <person name="Daims H."/>
            <person name="Horn M."/>
            <person name="Wagner M."/>
            <person name="Jensen G.J."/>
            <person name="Kyrpides N.C."/>
            <person name="Koonin E.V."/>
            <person name="Woyke T."/>
        </authorList>
    </citation>
    <scope>NUCLEOTIDE SEQUENCE</scope>
    <source>
        <strain evidence="1">KNV1</strain>
    </source>
</reference>